<evidence type="ECO:0000313" key="2">
    <source>
        <dbReference type="EMBL" id="KAJ7727285.1"/>
    </source>
</evidence>
<organism evidence="2 3">
    <name type="scientific">Mycena maculata</name>
    <dbReference type="NCBI Taxonomy" id="230809"/>
    <lineage>
        <taxon>Eukaryota</taxon>
        <taxon>Fungi</taxon>
        <taxon>Dikarya</taxon>
        <taxon>Basidiomycota</taxon>
        <taxon>Agaricomycotina</taxon>
        <taxon>Agaricomycetes</taxon>
        <taxon>Agaricomycetidae</taxon>
        <taxon>Agaricales</taxon>
        <taxon>Marasmiineae</taxon>
        <taxon>Mycenaceae</taxon>
        <taxon>Mycena</taxon>
    </lineage>
</organism>
<dbReference type="Gene3D" id="3.80.10.10">
    <property type="entry name" value="Ribonuclease Inhibitor"/>
    <property type="match status" value="1"/>
</dbReference>
<dbReference type="Proteomes" id="UP001215280">
    <property type="component" value="Unassembled WGS sequence"/>
</dbReference>
<accession>A0AAD7HSH6</accession>
<dbReference type="EMBL" id="JARJLG010000213">
    <property type="protein sequence ID" value="KAJ7727285.1"/>
    <property type="molecule type" value="Genomic_DNA"/>
</dbReference>
<keyword evidence="3" id="KW-1185">Reference proteome</keyword>
<dbReference type="InterPro" id="IPR032675">
    <property type="entry name" value="LRR_dom_sf"/>
</dbReference>
<comment type="caution">
    <text evidence="2">The sequence shown here is derived from an EMBL/GenBank/DDBJ whole genome shotgun (WGS) entry which is preliminary data.</text>
</comment>
<reference evidence="2" key="1">
    <citation type="submission" date="2023-03" db="EMBL/GenBank/DDBJ databases">
        <title>Massive genome expansion in bonnet fungi (Mycena s.s.) driven by repeated elements and novel gene families across ecological guilds.</title>
        <authorList>
            <consortium name="Lawrence Berkeley National Laboratory"/>
            <person name="Harder C.B."/>
            <person name="Miyauchi S."/>
            <person name="Viragh M."/>
            <person name="Kuo A."/>
            <person name="Thoen E."/>
            <person name="Andreopoulos B."/>
            <person name="Lu D."/>
            <person name="Skrede I."/>
            <person name="Drula E."/>
            <person name="Henrissat B."/>
            <person name="Morin E."/>
            <person name="Kohler A."/>
            <person name="Barry K."/>
            <person name="LaButti K."/>
            <person name="Morin E."/>
            <person name="Salamov A."/>
            <person name="Lipzen A."/>
            <person name="Mereny Z."/>
            <person name="Hegedus B."/>
            <person name="Baldrian P."/>
            <person name="Stursova M."/>
            <person name="Weitz H."/>
            <person name="Taylor A."/>
            <person name="Grigoriev I.V."/>
            <person name="Nagy L.G."/>
            <person name="Martin F."/>
            <person name="Kauserud H."/>
        </authorList>
    </citation>
    <scope>NUCLEOTIDE SEQUENCE</scope>
    <source>
        <strain evidence="2">CBHHK188m</strain>
    </source>
</reference>
<name>A0AAD7HSH6_9AGAR</name>
<protein>
    <submittedName>
        <fullName evidence="2">Uncharacterized protein</fullName>
    </submittedName>
</protein>
<sequence>MSTNAVSRYPPELLLAICAYIHSSCIPSSLPSLDPLVPTDHGVPTSLPSSMPPASWPEPIARRTLAQLCLVSHAWYDAAKPWLWAKLEVRLPRTFLSMVEEIAWDYEEETVDQVMANTIRAATQAALATGNAANGEAALALEERILFSLGAPDESIPLELLSPVASREPSPRRLRAKSKSPARWEIMRSISDAVQNLLELKDPGVYIPTPTDPRPGRFVRHLDFNHFRTLGMRRSVAEGVNSPFVTSYRVEAIVKEMPNLLIFGATEFMDGSLNLRILNELFLRGTPSRGRGRPTRGRALLDPHDSEEEDRERRRDCRELQAVDLTGCISSVFVNALDEFAAAHLLPLEGMDDPGPSPRMSVGEPLVFPGLRRLGMRGVKSVASRTLTCFVLSFPNLTHLDLSGTRASPELLAGLGASRTVRLQSLALARCIKLTGDSIADLLVNSLATRELKELNLYADVTYTSPLSVDNLLDILTHAPCFLSGDLLYLDLSSAPLTKALLDKVPQQSYLRSLGLSHIPDLELRVIADFVRAKAPNVEVLTLLGTSPDLDCGLRPGGSARQSSIALHTHIIRPLCTSPFSSSLSSPTASAPPATRLRVVELSPAMLNALGIGAGSWRIIRSKGGRGWYVDTASGWVAELGGAPGALRRDLPKDHPWRRYLEQLSEANGNVSSGIGWHPRKMEILYGHGMLGHEDGLYGAVSFAYQG</sequence>
<dbReference type="SUPFAM" id="SSF52047">
    <property type="entry name" value="RNI-like"/>
    <property type="match status" value="1"/>
</dbReference>
<feature type="region of interest" description="Disordered" evidence="1">
    <location>
        <begin position="288"/>
        <end position="314"/>
    </location>
</feature>
<dbReference type="AlphaFoldDB" id="A0AAD7HSH6"/>
<gene>
    <name evidence="2" type="ORF">DFH07DRAFT_757801</name>
</gene>
<proteinExistence type="predicted"/>
<evidence type="ECO:0000313" key="3">
    <source>
        <dbReference type="Proteomes" id="UP001215280"/>
    </source>
</evidence>
<evidence type="ECO:0000256" key="1">
    <source>
        <dbReference type="SAM" id="MobiDB-lite"/>
    </source>
</evidence>